<dbReference type="Proteomes" id="UP000758701">
    <property type="component" value="Unassembled WGS sequence"/>
</dbReference>
<evidence type="ECO:0000313" key="3">
    <source>
        <dbReference type="Proteomes" id="UP000758701"/>
    </source>
</evidence>
<comment type="caution">
    <text evidence="2">The sequence shown here is derived from an EMBL/GenBank/DDBJ whole genome shotgun (WGS) entry which is preliminary data.</text>
</comment>
<dbReference type="SUPFAM" id="SSF53474">
    <property type="entry name" value="alpha/beta-Hydrolases"/>
    <property type="match status" value="1"/>
</dbReference>
<dbReference type="Gene3D" id="3.40.50.1820">
    <property type="entry name" value="alpha/beta hydrolase"/>
    <property type="match status" value="1"/>
</dbReference>
<dbReference type="RefSeq" id="WP_224310226.1">
    <property type="nucleotide sequence ID" value="NZ_JAHSST010000020.1"/>
</dbReference>
<reference evidence="2 3" key="1">
    <citation type="submission" date="2021-06" db="EMBL/GenBank/DDBJ databases">
        <title>Ecological speciation of a Streptomyces species isolated from different habitats and geographic origins.</title>
        <authorList>
            <person name="Wang J."/>
        </authorList>
    </citation>
    <scope>NUCLEOTIDE SEQUENCE [LARGE SCALE GENOMIC DNA]</scope>
    <source>
        <strain evidence="2 3">FXJ8.012</strain>
    </source>
</reference>
<dbReference type="InterPro" id="IPR029058">
    <property type="entry name" value="AB_hydrolase_fold"/>
</dbReference>
<evidence type="ECO:0000313" key="2">
    <source>
        <dbReference type="EMBL" id="MBZ6154543.1"/>
    </source>
</evidence>
<proteinExistence type="predicted"/>
<feature type="domain" description="Peptidase S9 prolyl oligopeptidase catalytic" evidence="1">
    <location>
        <begin position="385"/>
        <end position="586"/>
    </location>
</feature>
<dbReference type="InterPro" id="IPR001375">
    <property type="entry name" value="Peptidase_S9_cat"/>
</dbReference>
<gene>
    <name evidence="2" type="ORF">KVH32_25795</name>
</gene>
<dbReference type="EMBL" id="JAHSTP010000012">
    <property type="protein sequence ID" value="MBZ6154543.1"/>
    <property type="molecule type" value="Genomic_DNA"/>
</dbReference>
<sequence>MPLPDAARSRRHLAETFFTERGRFLLSWDEGPVLGTVQDDGALHLDVPADAQRASTDTRIGLDGDAVLYVESREVLVTVQMDDAEVVVAESGLSGRSQRWHATLPPAEHGHWTLTDVVDAWDEEGAHCLVLTVEDGAGSVEFHQIGAGKPARAHRPRVPGQLVYWDLRCDAAVLREDRGPWDSRLHLERPLSKATPQAVEARWADGWEGHGLLIETPSGSASRLVGWDLAAHSRITIAGPAGHIDAARFTREGSGRVLVVATVEGSDTLHLWNPDDDENVQLPLDGTGRLRIRTAGSRGIGIYRVSTLGGSSWIWLDQDGNLHRSGGEIPRHGGQATLSHVWYGRTPALRYLPEQPPVAAVVSLHGGPESLERDELRWDGLYRELLDAGVAVIGLNYCGSTGYGPLHAQRAWKTWTTAFREDVESCIAAAAEWGVGPAGIALLGGSFGGALALLGCVLRHDLAGAVASAPLIDIRRHAERAAAADPSYRDWFGARFELAASATPAQRVFDPGHLCATDPGQRVFLVHGSEDEVTQWQHSKRAADEAVRRELPWTLVTEAGAGHVPADLDEAEHRYRNIHSALLQVLGMDPVTEATS</sequence>
<keyword evidence="3" id="KW-1185">Reference proteome</keyword>
<name>A0ABS7WAL2_STROV</name>
<organism evidence="2 3">
    <name type="scientific">Streptomyces olivaceus</name>
    <dbReference type="NCBI Taxonomy" id="47716"/>
    <lineage>
        <taxon>Bacteria</taxon>
        <taxon>Bacillati</taxon>
        <taxon>Actinomycetota</taxon>
        <taxon>Actinomycetes</taxon>
        <taxon>Kitasatosporales</taxon>
        <taxon>Streptomycetaceae</taxon>
        <taxon>Streptomyces</taxon>
    </lineage>
</organism>
<dbReference type="Pfam" id="PF00326">
    <property type="entry name" value="Peptidase_S9"/>
    <property type="match status" value="1"/>
</dbReference>
<protein>
    <submittedName>
        <fullName evidence="2">Prolyl oligopeptidase family serine peptidase</fullName>
    </submittedName>
</protein>
<accession>A0ABS7WAL2</accession>
<evidence type="ECO:0000259" key="1">
    <source>
        <dbReference type="Pfam" id="PF00326"/>
    </source>
</evidence>